<dbReference type="Gene3D" id="3.30.40.10">
    <property type="entry name" value="Zinc/RING finger domain, C3HC4 (zinc finger)"/>
    <property type="match status" value="1"/>
</dbReference>
<dbReference type="GO" id="GO:0005694">
    <property type="term" value="C:chromosome"/>
    <property type="evidence" value="ECO:0007669"/>
    <property type="project" value="UniProtKB-SubCell"/>
</dbReference>
<protein>
    <submittedName>
        <fullName evidence="8">Uncharacterized protein</fullName>
    </submittedName>
</protein>
<dbReference type="EMBL" id="OOIL02005599">
    <property type="protein sequence ID" value="VFQ95173.1"/>
    <property type="molecule type" value="Genomic_DNA"/>
</dbReference>
<evidence type="ECO:0000256" key="4">
    <source>
        <dbReference type="ARBA" id="ARBA00022603"/>
    </source>
</evidence>
<evidence type="ECO:0000313" key="9">
    <source>
        <dbReference type="Proteomes" id="UP000595140"/>
    </source>
</evidence>
<dbReference type="Proteomes" id="UP000595140">
    <property type="component" value="Unassembled WGS sequence"/>
</dbReference>
<proteinExistence type="predicted"/>
<evidence type="ECO:0000313" key="8">
    <source>
        <dbReference type="EMBL" id="VFQ95173.1"/>
    </source>
</evidence>
<keyword evidence="4" id="KW-0489">Methyltransferase</keyword>
<evidence type="ECO:0000256" key="2">
    <source>
        <dbReference type="ARBA" id="ARBA00004286"/>
    </source>
</evidence>
<comment type="subcellular location">
    <subcellularLocation>
        <location evidence="2">Chromosome</location>
    </subcellularLocation>
    <subcellularLocation>
        <location evidence="1">Nucleus</location>
    </subcellularLocation>
</comment>
<dbReference type="InterPro" id="IPR050777">
    <property type="entry name" value="SET2_Histone-Lys_MeTrsfase"/>
</dbReference>
<organism evidence="8 9">
    <name type="scientific">Cuscuta campestris</name>
    <dbReference type="NCBI Taxonomy" id="132261"/>
    <lineage>
        <taxon>Eukaryota</taxon>
        <taxon>Viridiplantae</taxon>
        <taxon>Streptophyta</taxon>
        <taxon>Embryophyta</taxon>
        <taxon>Tracheophyta</taxon>
        <taxon>Spermatophyta</taxon>
        <taxon>Magnoliopsida</taxon>
        <taxon>eudicotyledons</taxon>
        <taxon>Gunneridae</taxon>
        <taxon>Pentapetalae</taxon>
        <taxon>asterids</taxon>
        <taxon>lamiids</taxon>
        <taxon>Solanales</taxon>
        <taxon>Convolvulaceae</taxon>
        <taxon>Cuscuteae</taxon>
        <taxon>Cuscuta</taxon>
        <taxon>Cuscuta subgen. Grammica</taxon>
        <taxon>Cuscuta sect. Cleistogrammica</taxon>
    </lineage>
</organism>
<evidence type="ECO:0000256" key="5">
    <source>
        <dbReference type="ARBA" id="ARBA00022679"/>
    </source>
</evidence>
<dbReference type="GO" id="GO:0008168">
    <property type="term" value="F:methyltransferase activity"/>
    <property type="evidence" value="ECO:0007669"/>
    <property type="project" value="UniProtKB-KW"/>
</dbReference>
<keyword evidence="7" id="KW-0539">Nucleus</keyword>
<gene>
    <name evidence="8" type="ORF">CCAM_LOCUS36949</name>
</gene>
<evidence type="ECO:0000256" key="3">
    <source>
        <dbReference type="ARBA" id="ARBA00022454"/>
    </source>
</evidence>
<dbReference type="GO" id="GO:0032259">
    <property type="term" value="P:methylation"/>
    <property type="evidence" value="ECO:0007669"/>
    <property type="project" value="UniProtKB-KW"/>
</dbReference>
<keyword evidence="5" id="KW-0808">Transferase</keyword>
<keyword evidence="3" id="KW-0158">Chromosome</keyword>
<dbReference type="OrthoDB" id="422362at2759"/>
<reference evidence="8 9" key="1">
    <citation type="submission" date="2018-04" db="EMBL/GenBank/DDBJ databases">
        <authorList>
            <person name="Vogel A."/>
        </authorList>
    </citation>
    <scope>NUCLEOTIDE SEQUENCE [LARGE SCALE GENOMIC DNA]</scope>
</reference>
<dbReference type="InterPro" id="IPR013083">
    <property type="entry name" value="Znf_RING/FYVE/PHD"/>
</dbReference>
<evidence type="ECO:0000256" key="1">
    <source>
        <dbReference type="ARBA" id="ARBA00004123"/>
    </source>
</evidence>
<dbReference type="PANTHER" id="PTHR22884">
    <property type="entry name" value="SET DOMAIN PROTEINS"/>
    <property type="match status" value="1"/>
</dbReference>
<keyword evidence="9" id="KW-1185">Reference proteome</keyword>
<name>A0A484N255_9ASTE</name>
<evidence type="ECO:0000256" key="6">
    <source>
        <dbReference type="ARBA" id="ARBA00022691"/>
    </source>
</evidence>
<keyword evidence="6" id="KW-0949">S-adenosyl-L-methionine</keyword>
<accession>A0A484N255</accession>
<dbReference type="AlphaFoldDB" id="A0A484N255"/>
<sequence>MGSAVERKKPKPNLQICNSDALFYCKSDSTIENSESDLSSESELRTALREDESKCESNGETRVTVPLRRGERLATANKSLDDFVKDWVMRRVKSGVPESRCFLPFLVKAPKLVECVLCFNLMFPGEDISCSVRGCQVVVHKQCAKERLQFSSAKQFKCPQHVCYVCNKMNHIWRCIKCLMASHEKCAAFPEYVVHLTSHPGQAICWKHHADWRLQKEACSQD</sequence>
<evidence type="ECO:0000256" key="7">
    <source>
        <dbReference type="ARBA" id="ARBA00023242"/>
    </source>
</evidence>
<dbReference type="GO" id="GO:0005634">
    <property type="term" value="C:nucleus"/>
    <property type="evidence" value="ECO:0007669"/>
    <property type="project" value="UniProtKB-SubCell"/>
</dbReference>